<sequence>MDNYYHIGIGFTARPYVPPTNTPLSQIEIMRGRQHNPDWTLLVEPTNQDHQPFTTRRVSLYGITFDSNFKVWRVFSENFKSLANEDDIDSILYLGCYHLPDINKIDEMIKSMPGNEGGYNPSGYSAEWYSATWVIRVLHELRRKYQWCHFYNIPTSEMHGRVLQASRFLKAHLNVGNRTLYFGALE</sequence>
<protein>
    <submittedName>
        <fullName evidence="1">Uncharacterized protein</fullName>
    </submittedName>
</protein>
<name>A0A409VAN0_9AGAR</name>
<dbReference type="InParanoid" id="A0A409VAN0"/>
<gene>
    <name evidence="1" type="ORF">CVT24_009127</name>
</gene>
<dbReference type="Proteomes" id="UP000284842">
    <property type="component" value="Unassembled WGS sequence"/>
</dbReference>
<dbReference type="AlphaFoldDB" id="A0A409VAN0"/>
<reference evidence="1 2" key="1">
    <citation type="journal article" date="2018" name="Evol. Lett.">
        <title>Horizontal gene cluster transfer increased hallucinogenic mushroom diversity.</title>
        <authorList>
            <person name="Reynolds H.T."/>
            <person name="Vijayakumar V."/>
            <person name="Gluck-Thaler E."/>
            <person name="Korotkin H.B."/>
            <person name="Matheny P.B."/>
            <person name="Slot J.C."/>
        </authorList>
    </citation>
    <scope>NUCLEOTIDE SEQUENCE [LARGE SCALE GENOMIC DNA]</scope>
    <source>
        <strain evidence="1 2">2629</strain>
    </source>
</reference>
<comment type="caution">
    <text evidence="1">The sequence shown here is derived from an EMBL/GenBank/DDBJ whole genome shotgun (WGS) entry which is preliminary data.</text>
</comment>
<keyword evidence="2" id="KW-1185">Reference proteome</keyword>
<dbReference type="EMBL" id="NHTK01006103">
    <property type="protein sequence ID" value="PPQ63952.1"/>
    <property type="molecule type" value="Genomic_DNA"/>
</dbReference>
<accession>A0A409VAN0</accession>
<organism evidence="1 2">
    <name type="scientific">Panaeolus cyanescens</name>
    <dbReference type="NCBI Taxonomy" id="181874"/>
    <lineage>
        <taxon>Eukaryota</taxon>
        <taxon>Fungi</taxon>
        <taxon>Dikarya</taxon>
        <taxon>Basidiomycota</taxon>
        <taxon>Agaricomycotina</taxon>
        <taxon>Agaricomycetes</taxon>
        <taxon>Agaricomycetidae</taxon>
        <taxon>Agaricales</taxon>
        <taxon>Agaricineae</taxon>
        <taxon>Galeropsidaceae</taxon>
        <taxon>Panaeolus</taxon>
    </lineage>
</organism>
<dbReference type="OrthoDB" id="10403503at2759"/>
<evidence type="ECO:0000313" key="1">
    <source>
        <dbReference type="EMBL" id="PPQ63952.1"/>
    </source>
</evidence>
<evidence type="ECO:0000313" key="2">
    <source>
        <dbReference type="Proteomes" id="UP000284842"/>
    </source>
</evidence>
<proteinExistence type="predicted"/>